<dbReference type="AlphaFoldDB" id="A0A011PTC4"/>
<protein>
    <submittedName>
        <fullName evidence="1">Uncharacterized protein</fullName>
    </submittedName>
</protein>
<dbReference type="Proteomes" id="UP000022141">
    <property type="component" value="Unassembled WGS sequence"/>
</dbReference>
<accession>A0A011PTC4</accession>
<evidence type="ECO:0000313" key="2">
    <source>
        <dbReference type="Proteomes" id="UP000022141"/>
    </source>
</evidence>
<organism evidence="1 2">
    <name type="scientific">Accumulibacter regalis</name>
    <dbReference type="NCBI Taxonomy" id="522306"/>
    <lineage>
        <taxon>Bacteria</taxon>
        <taxon>Pseudomonadati</taxon>
        <taxon>Pseudomonadota</taxon>
        <taxon>Betaproteobacteria</taxon>
        <taxon>Candidatus Accumulibacter</taxon>
    </lineage>
</organism>
<proteinExistence type="predicted"/>
<name>A0A011PTC4_ACCRE</name>
<reference evidence="1" key="1">
    <citation type="submission" date="2014-02" db="EMBL/GenBank/DDBJ databases">
        <title>Expanding our view of genomic diversity in Candidatus Accumulibacter clades.</title>
        <authorList>
            <person name="Skennerton C.T."/>
            <person name="Barr J.J."/>
            <person name="Slater F.R."/>
            <person name="Bond P.L."/>
            <person name="Tyson G.W."/>
        </authorList>
    </citation>
    <scope>NUCLEOTIDE SEQUENCE [LARGE SCALE GENOMIC DNA]</scope>
</reference>
<comment type="caution">
    <text evidence="1">The sequence shown here is derived from an EMBL/GenBank/DDBJ whole genome shotgun (WGS) entry which is preliminary data.</text>
</comment>
<sequence length="51" mass="5281">MDPTVITTMAIIGIIFGAEGGRSGLIAKPLGLPIFRFSRAGIPSINPRSIG</sequence>
<evidence type="ECO:0000313" key="1">
    <source>
        <dbReference type="EMBL" id="EXI90651.1"/>
    </source>
</evidence>
<gene>
    <name evidence="1" type="ORF">AW11_00508</name>
</gene>
<dbReference type="PATRIC" id="fig|1454004.3.peg.526"/>
<dbReference type="EMBL" id="JEMY01000004">
    <property type="protein sequence ID" value="EXI90651.1"/>
    <property type="molecule type" value="Genomic_DNA"/>
</dbReference>
<keyword evidence="2" id="KW-1185">Reference proteome</keyword>
<dbReference type="STRING" id="1454004.AW11_00508"/>